<comment type="function">
    <text evidence="1">Involved in the catabolism of quinolinic acid (QA).</text>
</comment>
<evidence type="ECO:0000256" key="5">
    <source>
        <dbReference type="ARBA" id="ARBA00022642"/>
    </source>
</evidence>
<dbReference type="GO" id="GO:0004514">
    <property type="term" value="F:nicotinate-nucleotide diphosphorylase (carboxylating) activity"/>
    <property type="evidence" value="ECO:0007669"/>
    <property type="project" value="UniProtKB-EC"/>
</dbReference>
<organism evidence="12 13">
    <name type="scientific">Methylococcus capsulatus</name>
    <dbReference type="NCBI Taxonomy" id="414"/>
    <lineage>
        <taxon>Bacteria</taxon>
        <taxon>Pseudomonadati</taxon>
        <taxon>Pseudomonadota</taxon>
        <taxon>Gammaproteobacteria</taxon>
        <taxon>Methylococcales</taxon>
        <taxon>Methylococcaceae</taxon>
        <taxon>Methylococcus</taxon>
    </lineage>
</organism>
<evidence type="ECO:0000256" key="1">
    <source>
        <dbReference type="ARBA" id="ARBA00003237"/>
    </source>
</evidence>
<evidence type="ECO:0000313" key="12">
    <source>
        <dbReference type="EMBL" id="WWF03074.1"/>
    </source>
</evidence>
<accession>A0ABZ2F742</accession>
<comment type="similarity">
    <text evidence="3 9">Belongs to the NadC/ModD family.</text>
</comment>
<gene>
    <name evidence="12" type="primary">nadC</name>
    <name evidence="12" type="ORF">N4J17_05500</name>
</gene>
<dbReference type="CDD" id="cd01572">
    <property type="entry name" value="QPRTase"/>
    <property type="match status" value="1"/>
</dbReference>
<dbReference type="InterPro" id="IPR002638">
    <property type="entry name" value="Quinolinate_PRibosylTrfase_C"/>
</dbReference>
<dbReference type="Proteomes" id="UP001359308">
    <property type="component" value="Chromosome"/>
</dbReference>
<dbReference type="InterPro" id="IPR027277">
    <property type="entry name" value="NadC/ModD"/>
</dbReference>
<keyword evidence="6 9" id="KW-0328">Glycosyltransferase</keyword>
<dbReference type="PIRSF" id="PIRSF006250">
    <property type="entry name" value="NadC_ModD"/>
    <property type="match status" value="1"/>
</dbReference>
<dbReference type="PANTHER" id="PTHR32179:SF3">
    <property type="entry name" value="NICOTINATE-NUCLEOTIDE PYROPHOSPHORYLASE [CARBOXYLATING]"/>
    <property type="match status" value="1"/>
</dbReference>
<comment type="pathway">
    <text evidence="2">Cofactor biosynthesis; NAD(+) biosynthesis; nicotinate D-ribonucleotide from quinolinate: step 1/1.</text>
</comment>
<dbReference type="Pfam" id="PF01729">
    <property type="entry name" value="QRPTase_C"/>
    <property type="match status" value="1"/>
</dbReference>
<evidence type="ECO:0000256" key="8">
    <source>
        <dbReference type="ARBA" id="ARBA00033102"/>
    </source>
</evidence>
<name>A0ABZ2F742_METCP</name>
<evidence type="ECO:0000256" key="6">
    <source>
        <dbReference type="ARBA" id="ARBA00022676"/>
    </source>
</evidence>
<proteinExistence type="inferred from homology"/>
<dbReference type="InterPro" id="IPR013785">
    <property type="entry name" value="Aldolase_TIM"/>
</dbReference>
<dbReference type="EC" id="2.4.2.19" evidence="4"/>
<dbReference type="Gene3D" id="3.90.1170.20">
    <property type="entry name" value="Quinolinate phosphoribosyl transferase, N-terminal domain"/>
    <property type="match status" value="1"/>
</dbReference>
<evidence type="ECO:0000256" key="3">
    <source>
        <dbReference type="ARBA" id="ARBA00009400"/>
    </source>
</evidence>
<evidence type="ECO:0000259" key="10">
    <source>
        <dbReference type="Pfam" id="PF01729"/>
    </source>
</evidence>
<dbReference type="EMBL" id="CP104311">
    <property type="protein sequence ID" value="WWF03074.1"/>
    <property type="molecule type" value="Genomic_DNA"/>
</dbReference>
<dbReference type="NCBIfam" id="TIGR00078">
    <property type="entry name" value="nadC"/>
    <property type="match status" value="1"/>
</dbReference>
<evidence type="ECO:0000256" key="9">
    <source>
        <dbReference type="PIRNR" id="PIRNR006250"/>
    </source>
</evidence>
<feature type="domain" description="Quinolinate phosphoribosyl transferase N-terminal" evidence="11">
    <location>
        <begin position="25"/>
        <end position="109"/>
    </location>
</feature>
<protein>
    <recommendedName>
        <fullName evidence="4">nicotinate-nucleotide diphosphorylase (carboxylating)</fullName>
        <ecNumber evidence="4">2.4.2.19</ecNumber>
    </recommendedName>
    <alternativeName>
        <fullName evidence="8">Quinolinate phosphoribosyltransferase [decarboxylating]</fullName>
    </alternativeName>
</protein>
<evidence type="ECO:0000313" key="13">
    <source>
        <dbReference type="Proteomes" id="UP001359308"/>
    </source>
</evidence>
<evidence type="ECO:0000256" key="4">
    <source>
        <dbReference type="ARBA" id="ARBA00011944"/>
    </source>
</evidence>
<dbReference type="InterPro" id="IPR037128">
    <property type="entry name" value="Quinolinate_PRibosylTase_N_sf"/>
</dbReference>
<dbReference type="InterPro" id="IPR036068">
    <property type="entry name" value="Nicotinate_pribotase-like_C"/>
</dbReference>
<dbReference type="InterPro" id="IPR022412">
    <property type="entry name" value="Quinolinate_PRibosylTrfase_N"/>
</dbReference>
<dbReference type="RefSeq" id="WP_198322177.1">
    <property type="nucleotide sequence ID" value="NZ_CP104311.1"/>
</dbReference>
<evidence type="ECO:0000256" key="2">
    <source>
        <dbReference type="ARBA" id="ARBA00004893"/>
    </source>
</evidence>
<dbReference type="SUPFAM" id="SSF51690">
    <property type="entry name" value="Nicotinate/Quinolinate PRTase C-terminal domain-like"/>
    <property type="match status" value="1"/>
</dbReference>
<evidence type="ECO:0000256" key="7">
    <source>
        <dbReference type="ARBA" id="ARBA00022679"/>
    </source>
</evidence>
<evidence type="ECO:0000259" key="11">
    <source>
        <dbReference type="Pfam" id="PF02749"/>
    </source>
</evidence>
<dbReference type="PANTHER" id="PTHR32179">
    <property type="entry name" value="NICOTINATE-NUCLEOTIDE PYROPHOSPHORYLASE [CARBOXYLATING]"/>
    <property type="match status" value="1"/>
</dbReference>
<keyword evidence="13" id="KW-1185">Reference proteome</keyword>
<keyword evidence="7 9" id="KW-0808">Transferase</keyword>
<dbReference type="InterPro" id="IPR004393">
    <property type="entry name" value="NadC"/>
</dbReference>
<dbReference type="SUPFAM" id="SSF54675">
    <property type="entry name" value="Nicotinate/Quinolinate PRTase N-terminal domain-like"/>
    <property type="match status" value="1"/>
</dbReference>
<sequence>MNRRPVELNLDDIERYLSEDLGSGDLTADIVPASASARAEVITREPMVLCGQAWFEAVFQRLDPAVRIFWSVEEGAEASAGDRLCDIEGNARALLSGERTALNLLQTLSGTATVARLYARAVAGTRVKVLDTRKTLPGLRLAQKYAVRCGGCHNHRAGLYDAMLIKENHIAAAGSIGEAVAVARRLHPDVMIEVEVENFLELEQALAAGADRIMLDNFELDALSKAVAVAAGRAELEVSGNIDLDSIRAVAETGVDFISVGGLTKHLRAIDLSLRIAVPG</sequence>
<dbReference type="Gene3D" id="3.20.20.70">
    <property type="entry name" value="Aldolase class I"/>
    <property type="match status" value="1"/>
</dbReference>
<keyword evidence="5" id="KW-0662">Pyridine nucleotide biosynthesis</keyword>
<reference evidence="12 13" key="1">
    <citation type="submission" date="2022-09" db="EMBL/GenBank/DDBJ databases">
        <authorList>
            <person name="Giprobiosintez L."/>
        </authorList>
    </citation>
    <scope>NUCLEOTIDE SEQUENCE [LARGE SCALE GENOMIC DNA]</scope>
    <source>
        <strain evidence="13">VKPM-B-12549 (GBS-15)</strain>
    </source>
</reference>
<feature type="domain" description="Quinolinate phosphoribosyl transferase C-terminal" evidence="10">
    <location>
        <begin position="112"/>
        <end position="275"/>
    </location>
</feature>
<dbReference type="Pfam" id="PF02749">
    <property type="entry name" value="QRPTase_N"/>
    <property type="match status" value="1"/>
</dbReference>